<dbReference type="SUPFAM" id="SSF55729">
    <property type="entry name" value="Acyl-CoA N-acyltransferases (Nat)"/>
    <property type="match status" value="1"/>
</dbReference>
<dbReference type="InterPro" id="IPR016181">
    <property type="entry name" value="Acyl_CoA_acyltransferase"/>
</dbReference>
<dbReference type="Pfam" id="PF00583">
    <property type="entry name" value="Acetyltransf_1"/>
    <property type="match status" value="1"/>
</dbReference>
<evidence type="ECO:0000313" key="3">
    <source>
        <dbReference type="Proteomes" id="UP001465153"/>
    </source>
</evidence>
<evidence type="ECO:0000313" key="2">
    <source>
        <dbReference type="EMBL" id="GAA6170085.1"/>
    </source>
</evidence>
<protein>
    <recommendedName>
        <fullName evidence="1">N-acetyltransferase domain-containing protein</fullName>
    </recommendedName>
</protein>
<gene>
    <name evidence="2" type="ORF">NBRC116591_38980</name>
</gene>
<dbReference type="RefSeq" id="WP_353304433.1">
    <property type="nucleotide sequence ID" value="NZ_BAABWN010000019.1"/>
</dbReference>
<dbReference type="CDD" id="cd04301">
    <property type="entry name" value="NAT_SF"/>
    <property type="match status" value="1"/>
</dbReference>
<dbReference type="Proteomes" id="UP001465153">
    <property type="component" value="Unassembled WGS sequence"/>
</dbReference>
<reference evidence="2 3" key="1">
    <citation type="submission" date="2024-04" db="EMBL/GenBank/DDBJ databases">
        <title>Draft genome sequence of Sessilibacter corallicola NBRC 116591.</title>
        <authorList>
            <person name="Miyakawa T."/>
            <person name="Kusuya Y."/>
            <person name="Miura T."/>
        </authorList>
    </citation>
    <scope>NUCLEOTIDE SEQUENCE [LARGE SCALE GENOMIC DNA]</scope>
    <source>
        <strain evidence="2 3">KU-00831-HH</strain>
    </source>
</reference>
<dbReference type="PROSITE" id="PS51186">
    <property type="entry name" value="GNAT"/>
    <property type="match status" value="1"/>
</dbReference>
<feature type="domain" description="N-acetyltransferase" evidence="1">
    <location>
        <begin position="10"/>
        <end position="193"/>
    </location>
</feature>
<comment type="caution">
    <text evidence="2">The sequence shown here is derived from an EMBL/GenBank/DDBJ whole genome shotgun (WGS) entry which is preliminary data.</text>
</comment>
<dbReference type="EMBL" id="BAABWN010000019">
    <property type="protein sequence ID" value="GAA6170085.1"/>
    <property type="molecule type" value="Genomic_DNA"/>
</dbReference>
<name>A0ABQ0AEK8_9GAMM</name>
<dbReference type="NCBIfam" id="TIGR04045">
    <property type="entry name" value="MSMEG_0567_GNAT"/>
    <property type="match status" value="1"/>
</dbReference>
<dbReference type="InterPro" id="IPR024035">
    <property type="entry name" value="MSMEG_0567_GNAT"/>
</dbReference>
<keyword evidence="3" id="KW-1185">Reference proteome</keyword>
<sequence>MAIATEYSDYTIKWATLPWEINQAFALRKKVFCDEQKLFKGSDKDAIDDQAKILVALGNNGGWHQQVVGTVRIHEEEPGLWYGSRLAVDSAFRKQGQLGATLIRLAVSSAHALNCTQFKATVQKQNETLFKRLNWSTTEYKVIFGQIHAVMEADLSAYPPCHQPNSGFVIKARKRKRINDNSSPSPWLQLPIELPPLAEAI</sequence>
<dbReference type="Gene3D" id="3.40.630.30">
    <property type="match status" value="1"/>
</dbReference>
<dbReference type="InterPro" id="IPR000182">
    <property type="entry name" value="GNAT_dom"/>
</dbReference>
<organism evidence="2 3">
    <name type="scientific">Sessilibacter corallicola</name>
    <dbReference type="NCBI Taxonomy" id="2904075"/>
    <lineage>
        <taxon>Bacteria</taxon>
        <taxon>Pseudomonadati</taxon>
        <taxon>Pseudomonadota</taxon>
        <taxon>Gammaproteobacteria</taxon>
        <taxon>Cellvibrionales</taxon>
        <taxon>Cellvibrionaceae</taxon>
        <taxon>Sessilibacter</taxon>
    </lineage>
</organism>
<accession>A0ABQ0AEK8</accession>
<proteinExistence type="predicted"/>
<evidence type="ECO:0000259" key="1">
    <source>
        <dbReference type="PROSITE" id="PS51186"/>
    </source>
</evidence>